<dbReference type="GO" id="GO:0008955">
    <property type="term" value="F:peptidoglycan glycosyltransferase activity"/>
    <property type="evidence" value="ECO:0007669"/>
    <property type="project" value="UniProtKB-EC"/>
</dbReference>
<organism evidence="20 21">
    <name type="scientific">Candidatus Pseudogracilibacillus intestinigallinarum</name>
    <dbReference type="NCBI Taxonomy" id="2838742"/>
    <lineage>
        <taxon>Bacteria</taxon>
        <taxon>Bacillati</taxon>
        <taxon>Bacillota</taxon>
        <taxon>Bacilli</taxon>
        <taxon>Bacillales</taxon>
        <taxon>Bacillaceae</taxon>
        <taxon>Pseudogracilibacillus</taxon>
    </lineage>
</organism>
<evidence type="ECO:0000256" key="2">
    <source>
        <dbReference type="ARBA" id="ARBA00022645"/>
    </source>
</evidence>
<reference evidence="20" key="2">
    <citation type="submission" date="2021-04" db="EMBL/GenBank/DDBJ databases">
        <authorList>
            <person name="Gilroy R."/>
        </authorList>
    </citation>
    <scope>NUCLEOTIDE SEQUENCE</scope>
    <source>
        <strain evidence="20">CHK169-2315</strain>
    </source>
</reference>
<feature type="transmembrane region" description="Helical" evidence="17">
    <location>
        <begin position="29"/>
        <end position="57"/>
    </location>
</feature>
<evidence type="ECO:0000256" key="14">
    <source>
        <dbReference type="ARBA" id="ARBA00034000"/>
    </source>
</evidence>
<evidence type="ECO:0000256" key="13">
    <source>
        <dbReference type="ARBA" id="ARBA00023316"/>
    </source>
</evidence>
<comment type="catalytic activity">
    <reaction evidence="14">
        <text>Preferential cleavage: (Ac)2-L-Lys-D-Ala-|-D-Ala. Also transpeptidation of peptidyl-alanyl moieties that are N-acyl substituents of D-alanine.</text>
        <dbReference type="EC" id="3.4.16.4"/>
    </reaction>
</comment>
<evidence type="ECO:0000313" key="21">
    <source>
        <dbReference type="Proteomes" id="UP000823937"/>
    </source>
</evidence>
<keyword evidence="7" id="KW-0378">Hydrolase</keyword>
<dbReference type="SUPFAM" id="SSF53955">
    <property type="entry name" value="Lysozyme-like"/>
    <property type="match status" value="1"/>
</dbReference>
<keyword evidence="5" id="KW-0808">Transferase</keyword>
<feature type="region of interest" description="Disordered" evidence="16">
    <location>
        <begin position="878"/>
        <end position="897"/>
    </location>
</feature>
<dbReference type="Gene3D" id="3.90.1310.40">
    <property type="match status" value="1"/>
</dbReference>
<dbReference type="InterPro" id="IPR012338">
    <property type="entry name" value="Beta-lactam/transpept-like"/>
</dbReference>
<keyword evidence="10 17" id="KW-1133">Transmembrane helix</keyword>
<comment type="caution">
    <text evidence="20">The sequence shown here is derived from an EMBL/GenBank/DDBJ whole genome shotgun (WGS) entry which is preliminary data.</text>
</comment>
<evidence type="ECO:0000256" key="8">
    <source>
        <dbReference type="ARBA" id="ARBA00022960"/>
    </source>
</evidence>
<evidence type="ECO:0000313" key="20">
    <source>
        <dbReference type="EMBL" id="HIV74341.1"/>
    </source>
</evidence>
<protein>
    <submittedName>
        <fullName evidence="20">Penicillin-binding protein</fullName>
    </submittedName>
</protein>
<proteinExistence type="predicted"/>
<evidence type="ECO:0000259" key="18">
    <source>
        <dbReference type="Pfam" id="PF00905"/>
    </source>
</evidence>
<evidence type="ECO:0000256" key="16">
    <source>
        <dbReference type="SAM" id="MobiDB-lite"/>
    </source>
</evidence>
<keyword evidence="2" id="KW-0121">Carboxypeptidase</keyword>
<evidence type="ECO:0000256" key="5">
    <source>
        <dbReference type="ARBA" id="ARBA00022679"/>
    </source>
</evidence>
<dbReference type="Proteomes" id="UP000823937">
    <property type="component" value="Unassembled WGS sequence"/>
</dbReference>
<keyword evidence="9" id="KW-0573">Peptidoglycan synthesis</keyword>
<keyword evidence="3" id="KW-0645">Protease</keyword>
<dbReference type="GO" id="GO:0030288">
    <property type="term" value="C:outer membrane-bounded periplasmic space"/>
    <property type="evidence" value="ECO:0007669"/>
    <property type="project" value="TreeGrafter"/>
</dbReference>
<dbReference type="GO" id="GO:0008360">
    <property type="term" value="P:regulation of cell shape"/>
    <property type="evidence" value="ECO:0007669"/>
    <property type="project" value="UniProtKB-KW"/>
</dbReference>
<feature type="region of interest" description="Disordered" evidence="16">
    <location>
        <begin position="824"/>
        <end position="857"/>
    </location>
</feature>
<feature type="domain" description="Glycosyl transferase family 51" evidence="19">
    <location>
        <begin position="89"/>
        <end position="278"/>
    </location>
</feature>
<dbReference type="Gene3D" id="2.60.40.10">
    <property type="entry name" value="Immunoglobulins"/>
    <property type="match status" value="1"/>
</dbReference>
<dbReference type="PANTHER" id="PTHR32282:SF32">
    <property type="entry name" value="PENICILLIN-BINDING PROTEIN 2A"/>
    <property type="match status" value="1"/>
</dbReference>
<name>A0A9D1PL04_9BACI</name>
<feature type="compositionally biased region" description="Basic and acidic residues" evidence="16">
    <location>
        <begin position="921"/>
        <end position="983"/>
    </location>
</feature>
<accession>A0A9D1PL04</accession>
<keyword evidence="6 17" id="KW-0812">Transmembrane</keyword>
<sequence>MNFNNITDKVKDWWQKGTIQRTSRITYDVVWNVILFFIIIGVMGVFFAGGVGAGYFASLVKDEPIRSYEEMEKKIYNYEETSKVYFADNKLIGDIRTDLHREEVKLENVAETLTNAVIATEDELFYDHNGVVPKAIVRAMFQEVSNSDTKTGGSTLTQQIIKNQILTNEVSFDRKAKEILLAMRLENFFEKEQILEAYLNIIPYGRNASGDNIAGIQTAAKGVFGVKAEELTLPQAAFLAGIPKNPYAYTPFKQNGDIKDEDGLKLGLDRMKTVLSRMKQAGYITDEEYKEAIEHDITKDFTKKAPSSIEKYPAVVLEIEKRAKTIIMEVLAEDDGYTLEEIEKNEELEEQYDMLADRALRMNGYEIHSTIDKEVFDTMQKVAKEYPYYGPDRTVPKTGEVEQVETGAEIIENKTGRILGFVPGRNFKAGEKEVNYATGYGTTGRPAGSTFKPIAVFGPAMELGAAQPGTVIADIPGHQGYAPNNYGGAYNGLVTAREAVTYSYNVSTIEVYKSILGQNPADKFLKKMNIPLTKELEQDPSVGLGSNNVTVEQNTNAFTTFSNGGEFVEAYMIEKIVDSDGNTIYEHEPEPVKVFSKQTSYLMIDIMRDVVSQGTGAYVPSRLKHGGVDWAGKSGTSQDYQDAWFIGTNPNITMGVWLGYNTPSSIYSCGDCGGLSYSQRTQQLWVNLMNAVSDVKPELMAPSKKYEQPEGIVNSSFCATSGDAPSDLCSKAGLVRSDIFNSKYVPSKTDNSLVGGGSTTMTKIDGKEVVAGSKTPSEFTSKGKGGYKFNPEFLKEKGYDRLGDLSVLIPRKGGESWSKITATAGKGSSASSSVSDTGKAPSAPGSISGSKSSISWSGVSGQNVVGYRLYHAKDKDGSFKSVGSTTGTSLSLPSGGGAYHVRAVDYFGRESGASDILSIKPSKEEKKDDAKDKKKDDKKKDEDKDKNKDKKENDKEKEKKKDKDKDKENDKKNDKDKKEDKKD</sequence>
<dbReference type="Pfam" id="PF00905">
    <property type="entry name" value="Transpeptidase"/>
    <property type="match status" value="1"/>
</dbReference>
<comment type="catalytic activity">
    <reaction evidence="15">
        <text>[GlcNAc-(1-&gt;4)-Mur2Ac(oyl-L-Ala-gamma-D-Glu-L-Lys-D-Ala-D-Ala)](n)-di-trans,octa-cis-undecaprenyl diphosphate + beta-D-GlcNAc-(1-&gt;4)-Mur2Ac(oyl-L-Ala-gamma-D-Glu-L-Lys-D-Ala-D-Ala)-di-trans,octa-cis-undecaprenyl diphosphate = [GlcNAc-(1-&gt;4)-Mur2Ac(oyl-L-Ala-gamma-D-Glu-L-Lys-D-Ala-D-Ala)](n+1)-di-trans,octa-cis-undecaprenyl diphosphate + di-trans,octa-cis-undecaprenyl diphosphate + H(+)</text>
        <dbReference type="Rhea" id="RHEA:23708"/>
        <dbReference type="Rhea" id="RHEA-COMP:9602"/>
        <dbReference type="Rhea" id="RHEA-COMP:9603"/>
        <dbReference type="ChEBI" id="CHEBI:15378"/>
        <dbReference type="ChEBI" id="CHEBI:58405"/>
        <dbReference type="ChEBI" id="CHEBI:60033"/>
        <dbReference type="ChEBI" id="CHEBI:78435"/>
        <dbReference type="EC" id="2.4.99.28"/>
    </reaction>
</comment>
<dbReference type="GO" id="GO:0008658">
    <property type="term" value="F:penicillin binding"/>
    <property type="evidence" value="ECO:0007669"/>
    <property type="project" value="InterPro"/>
</dbReference>
<evidence type="ECO:0000256" key="17">
    <source>
        <dbReference type="SAM" id="Phobius"/>
    </source>
</evidence>
<dbReference type="Gene3D" id="3.40.710.10">
    <property type="entry name" value="DD-peptidase/beta-lactamase superfamily"/>
    <property type="match status" value="1"/>
</dbReference>
<keyword evidence="13" id="KW-0961">Cell wall biogenesis/degradation</keyword>
<dbReference type="EMBL" id="DXHX01000065">
    <property type="protein sequence ID" value="HIV74341.1"/>
    <property type="molecule type" value="Genomic_DNA"/>
</dbReference>
<keyword evidence="8" id="KW-0133">Cell shape</keyword>
<dbReference type="InterPro" id="IPR001460">
    <property type="entry name" value="PCN-bd_Tpept"/>
</dbReference>
<evidence type="ECO:0000256" key="3">
    <source>
        <dbReference type="ARBA" id="ARBA00022670"/>
    </source>
</evidence>
<keyword evidence="12" id="KW-0511">Multifunctional enzyme</keyword>
<feature type="region of interest" description="Disordered" evidence="16">
    <location>
        <begin position="912"/>
        <end position="983"/>
    </location>
</feature>
<dbReference type="InterPro" id="IPR023346">
    <property type="entry name" value="Lysozyme-like_dom_sf"/>
</dbReference>
<dbReference type="SUPFAM" id="SSF56601">
    <property type="entry name" value="beta-lactamase/transpeptidase-like"/>
    <property type="match status" value="1"/>
</dbReference>
<keyword evidence="1" id="KW-1003">Cell membrane</keyword>
<dbReference type="GO" id="GO:0009252">
    <property type="term" value="P:peptidoglycan biosynthetic process"/>
    <property type="evidence" value="ECO:0007669"/>
    <property type="project" value="UniProtKB-KW"/>
</dbReference>
<evidence type="ECO:0000256" key="7">
    <source>
        <dbReference type="ARBA" id="ARBA00022801"/>
    </source>
</evidence>
<dbReference type="PANTHER" id="PTHR32282">
    <property type="entry name" value="BINDING PROTEIN TRANSPEPTIDASE, PUTATIVE-RELATED"/>
    <property type="match status" value="1"/>
</dbReference>
<dbReference type="InterPro" id="IPR050396">
    <property type="entry name" value="Glycosyltr_51/Transpeptidase"/>
</dbReference>
<dbReference type="GO" id="GO:0009002">
    <property type="term" value="F:serine-type D-Ala-D-Ala carboxypeptidase activity"/>
    <property type="evidence" value="ECO:0007669"/>
    <property type="project" value="UniProtKB-EC"/>
</dbReference>
<evidence type="ECO:0000256" key="15">
    <source>
        <dbReference type="ARBA" id="ARBA00049902"/>
    </source>
</evidence>
<keyword evidence="11 17" id="KW-0472">Membrane</keyword>
<evidence type="ECO:0000256" key="4">
    <source>
        <dbReference type="ARBA" id="ARBA00022676"/>
    </source>
</evidence>
<evidence type="ECO:0000256" key="6">
    <source>
        <dbReference type="ARBA" id="ARBA00022692"/>
    </source>
</evidence>
<dbReference type="Gene3D" id="1.10.3810.10">
    <property type="entry name" value="Biosynthetic peptidoglycan transglycosylase-like"/>
    <property type="match status" value="1"/>
</dbReference>
<evidence type="ECO:0000256" key="11">
    <source>
        <dbReference type="ARBA" id="ARBA00023136"/>
    </source>
</evidence>
<dbReference type="InterPro" id="IPR013783">
    <property type="entry name" value="Ig-like_fold"/>
</dbReference>
<dbReference type="InterPro" id="IPR036950">
    <property type="entry name" value="PBP_transglycosylase"/>
</dbReference>
<evidence type="ECO:0000259" key="19">
    <source>
        <dbReference type="Pfam" id="PF00912"/>
    </source>
</evidence>
<feature type="domain" description="Penicillin-binding protein transpeptidase" evidence="18">
    <location>
        <begin position="410"/>
        <end position="651"/>
    </location>
</feature>
<dbReference type="Pfam" id="PF00912">
    <property type="entry name" value="Transgly"/>
    <property type="match status" value="1"/>
</dbReference>
<dbReference type="AlphaFoldDB" id="A0A9D1PL04"/>
<evidence type="ECO:0000256" key="1">
    <source>
        <dbReference type="ARBA" id="ARBA00022475"/>
    </source>
</evidence>
<keyword evidence="4" id="KW-0328">Glycosyltransferase</keyword>
<gene>
    <name evidence="20" type="ORF">H9895_04580</name>
</gene>
<evidence type="ECO:0000256" key="9">
    <source>
        <dbReference type="ARBA" id="ARBA00022984"/>
    </source>
</evidence>
<feature type="compositionally biased region" description="Low complexity" evidence="16">
    <location>
        <begin position="881"/>
        <end position="893"/>
    </location>
</feature>
<dbReference type="InterPro" id="IPR001264">
    <property type="entry name" value="Glyco_trans_51"/>
</dbReference>
<evidence type="ECO:0000256" key="12">
    <source>
        <dbReference type="ARBA" id="ARBA00023268"/>
    </source>
</evidence>
<dbReference type="GO" id="GO:0006508">
    <property type="term" value="P:proteolysis"/>
    <property type="evidence" value="ECO:0007669"/>
    <property type="project" value="UniProtKB-KW"/>
</dbReference>
<dbReference type="GO" id="GO:0071555">
    <property type="term" value="P:cell wall organization"/>
    <property type="evidence" value="ECO:0007669"/>
    <property type="project" value="UniProtKB-KW"/>
</dbReference>
<evidence type="ECO:0000256" key="10">
    <source>
        <dbReference type="ARBA" id="ARBA00022989"/>
    </source>
</evidence>
<reference evidence="20" key="1">
    <citation type="journal article" date="2021" name="PeerJ">
        <title>Extensive microbial diversity within the chicken gut microbiome revealed by metagenomics and culture.</title>
        <authorList>
            <person name="Gilroy R."/>
            <person name="Ravi A."/>
            <person name="Getino M."/>
            <person name="Pursley I."/>
            <person name="Horton D.L."/>
            <person name="Alikhan N.F."/>
            <person name="Baker D."/>
            <person name="Gharbi K."/>
            <person name="Hall N."/>
            <person name="Watson M."/>
            <person name="Adriaenssens E.M."/>
            <person name="Foster-Nyarko E."/>
            <person name="Jarju S."/>
            <person name="Secka A."/>
            <person name="Antonio M."/>
            <person name="Oren A."/>
            <person name="Chaudhuri R.R."/>
            <person name="La Ragione R."/>
            <person name="Hildebrand F."/>
            <person name="Pallen M.J."/>
        </authorList>
    </citation>
    <scope>NUCLEOTIDE SEQUENCE</scope>
    <source>
        <strain evidence="20">CHK169-2315</strain>
    </source>
</reference>